<dbReference type="InterPro" id="IPR017853">
    <property type="entry name" value="GH"/>
</dbReference>
<dbReference type="Pfam" id="PF00704">
    <property type="entry name" value="Glyco_hydro_18"/>
    <property type="match status" value="1"/>
</dbReference>
<evidence type="ECO:0000313" key="4">
    <source>
        <dbReference type="EMBL" id="VFT93866.1"/>
    </source>
</evidence>
<accession>A0A485L708</accession>
<dbReference type="SUPFAM" id="SSF54556">
    <property type="entry name" value="Chitinase insertion domain"/>
    <property type="match status" value="1"/>
</dbReference>
<dbReference type="EMBL" id="CAADRA010006055">
    <property type="protein sequence ID" value="VFT93866.1"/>
    <property type="molecule type" value="Genomic_DNA"/>
</dbReference>
<dbReference type="GO" id="GO:0004568">
    <property type="term" value="F:chitinase activity"/>
    <property type="evidence" value="ECO:0007669"/>
    <property type="project" value="TreeGrafter"/>
</dbReference>
<feature type="chain" id="PRO_5033827485" evidence="1">
    <location>
        <begin position="24"/>
        <end position="419"/>
    </location>
</feature>
<evidence type="ECO:0000313" key="3">
    <source>
        <dbReference type="EMBL" id="KAF0691720.1"/>
    </source>
</evidence>
<dbReference type="PROSITE" id="PS51910">
    <property type="entry name" value="GH18_2"/>
    <property type="match status" value="1"/>
</dbReference>
<reference evidence="3" key="2">
    <citation type="submission" date="2019-06" db="EMBL/GenBank/DDBJ databases">
        <title>Genomics analysis of Aphanomyces spp. identifies a new class of oomycete effector associated with host adaptation.</title>
        <authorList>
            <person name="Gaulin E."/>
        </authorList>
    </citation>
    <scope>NUCLEOTIDE SEQUENCE</scope>
    <source>
        <strain evidence="3">CBS 578.67</strain>
    </source>
</reference>
<dbReference type="GO" id="GO:0005975">
    <property type="term" value="P:carbohydrate metabolic process"/>
    <property type="evidence" value="ECO:0007669"/>
    <property type="project" value="InterPro"/>
</dbReference>
<dbReference type="GO" id="GO:0006032">
    <property type="term" value="P:chitin catabolic process"/>
    <property type="evidence" value="ECO:0007669"/>
    <property type="project" value="TreeGrafter"/>
</dbReference>
<dbReference type="InterPro" id="IPR001223">
    <property type="entry name" value="Glyco_hydro18_cat"/>
</dbReference>
<keyword evidence="5" id="KW-1185">Reference proteome</keyword>
<evidence type="ECO:0000313" key="5">
    <source>
        <dbReference type="Proteomes" id="UP000332933"/>
    </source>
</evidence>
<dbReference type="Gene3D" id="3.20.20.80">
    <property type="entry name" value="Glycosidases"/>
    <property type="match status" value="1"/>
</dbReference>
<name>A0A485L708_9STRA</name>
<dbReference type="PANTHER" id="PTHR11177">
    <property type="entry name" value="CHITINASE"/>
    <property type="match status" value="1"/>
</dbReference>
<protein>
    <submittedName>
        <fullName evidence="4">Aste57867_17108 protein</fullName>
    </submittedName>
</protein>
<proteinExistence type="predicted"/>
<dbReference type="GO" id="GO:0005576">
    <property type="term" value="C:extracellular region"/>
    <property type="evidence" value="ECO:0007669"/>
    <property type="project" value="TreeGrafter"/>
</dbReference>
<dbReference type="InterPro" id="IPR029070">
    <property type="entry name" value="Chitinase_insertion_sf"/>
</dbReference>
<dbReference type="Proteomes" id="UP000332933">
    <property type="component" value="Unassembled WGS sequence"/>
</dbReference>
<dbReference type="PANTHER" id="PTHR11177:SF317">
    <property type="entry name" value="CHITINASE 12-RELATED"/>
    <property type="match status" value="1"/>
</dbReference>
<dbReference type="AlphaFoldDB" id="A0A485L708"/>
<dbReference type="SMART" id="SM00636">
    <property type="entry name" value="Glyco_18"/>
    <property type="match status" value="1"/>
</dbReference>
<dbReference type="InterPro" id="IPR011583">
    <property type="entry name" value="Chitinase_II/V-like_cat"/>
</dbReference>
<organism evidence="4 5">
    <name type="scientific">Aphanomyces stellatus</name>
    <dbReference type="NCBI Taxonomy" id="120398"/>
    <lineage>
        <taxon>Eukaryota</taxon>
        <taxon>Sar</taxon>
        <taxon>Stramenopiles</taxon>
        <taxon>Oomycota</taxon>
        <taxon>Saprolegniomycetes</taxon>
        <taxon>Saprolegniales</taxon>
        <taxon>Verrucalvaceae</taxon>
        <taxon>Aphanomyces</taxon>
    </lineage>
</organism>
<dbReference type="InterPro" id="IPR050314">
    <property type="entry name" value="Glycosyl_Hydrlase_18"/>
</dbReference>
<dbReference type="GO" id="GO:0008061">
    <property type="term" value="F:chitin binding"/>
    <property type="evidence" value="ECO:0007669"/>
    <property type="project" value="InterPro"/>
</dbReference>
<dbReference type="CDD" id="cd06548">
    <property type="entry name" value="GH18_chitinase"/>
    <property type="match status" value="1"/>
</dbReference>
<keyword evidence="1" id="KW-0732">Signal</keyword>
<dbReference type="Gene3D" id="3.10.50.10">
    <property type="match status" value="1"/>
</dbReference>
<dbReference type="OrthoDB" id="76388at2759"/>
<dbReference type="SUPFAM" id="SSF51445">
    <property type="entry name" value="(Trans)glycosidases"/>
    <property type="match status" value="1"/>
</dbReference>
<evidence type="ECO:0000259" key="2">
    <source>
        <dbReference type="PROSITE" id="PS51910"/>
    </source>
</evidence>
<feature type="signal peptide" evidence="1">
    <location>
        <begin position="1"/>
        <end position="23"/>
    </location>
</feature>
<dbReference type="EMBL" id="VJMH01006034">
    <property type="protein sequence ID" value="KAF0691720.1"/>
    <property type="molecule type" value="Genomic_DNA"/>
</dbReference>
<sequence>MAFKSTLAALALALVAAPSSTEAAVYRNVVYFMEWGIYGRNFNIFDMDWSTVSHVIYAFARPNADGTISLVDAYADTDKRWPDHGDSWNDQGTNLYGNFGQGFKQKLQHRGAKFGLSLGGWTMSDKFHGIASTEESRRTFAQSAVQLMLDLGLDFIDVDWEYPEGENDMPHFVDLLAAIRTEYKTNPNVSFEAELSVASPAGPAHYGNWDFGGVCGQVDFINAMTYDLAGPWSQYTDHQTNLYVDPTHPDGPTYSVDGAIQDYIQRGCPSEKIVMGISLDGRSFENTDGLYASFTAPTQGSWLPGGESIWDYKVLPLNGATEMFDETLVASYSYDADARLFMSYESPTSFAVKLDYVTQNNLGGVMFWSVDADAAADSGRSLIKQAYDAFGGSDNEAFYSNSINYTSSKYDNIRNPGSP</sequence>
<gene>
    <name evidence="4" type="primary">Aste57867_17108</name>
    <name evidence="3" type="ORF">As57867_017049</name>
    <name evidence="4" type="ORF">ASTE57867_17108</name>
</gene>
<feature type="domain" description="GH18" evidence="2">
    <location>
        <begin position="26"/>
        <end position="393"/>
    </location>
</feature>
<reference evidence="4 5" key="1">
    <citation type="submission" date="2019-03" db="EMBL/GenBank/DDBJ databases">
        <authorList>
            <person name="Gaulin E."/>
            <person name="Dumas B."/>
        </authorList>
    </citation>
    <scope>NUCLEOTIDE SEQUENCE [LARGE SCALE GENOMIC DNA]</scope>
    <source>
        <strain evidence="4">CBS 568.67</strain>
    </source>
</reference>
<evidence type="ECO:0000256" key="1">
    <source>
        <dbReference type="SAM" id="SignalP"/>
    </source>
</evidence>